<name>I3TDL4_THEC1</name>
<dbReference type="InterPro" id="IPR015947">
    <property type="entry name" value="PUA-like_sf"/>
</dbReference>
<reference evidence="1 2" key="1">
    <citation type="journal article" date="2012" name="J. Bacteriol.">
        <title>Complete genome sequence of the hyperthermophilic cellulolytic Crenarchaeon 'Thermogladius cellulolyticus' 1633.</title>
        <authorList>
            <person name="Mardanov A.V."/>
            <person name="Kochetkova T.V."/>
            <person name="Beletsky A.V."/>
            <person name="Bonch-Osmolovskaya E.A."/>
            <person name="Ravin N.V."/>
            <person name="Skryabin K.G."/>
        </authorList>
    </citation>
    <scope>NUCLEOTIDE SEQUENCE [LARGE SCALE GENOMIC DNA]</scope>
    <source>
        <strain evidence="2">DSM 22663 / VKM B-2946 / 1633</strain>
    </source>
</reference>
<dbReference type="AlphaFoldDB" id="I3TDL4"/>
<dbReference type="eggNOG" id="arCOG01734">
    <property type="taxonomic scope" value="Archaea"/>
</dbReference>
<dbReference type="HOGENOM" id="CLU_135561_2_0_2"/>
<dbReference type="SUPFAM" id="SSF88697">
    <property type="entry name" value="PUA domain-like"/>
    <property type="match status" value="1"/>
</dbReference>
<dbReference type="STRING" id="1184251.TCELL_0427"/>
<dbReference type="InParanoid" id="I3TDL4"/>
<gene>
    <name evidence="1" type="ordered locus">TCELL_0427</name>
</gene>
<sequence length="149" mass="17018">MVYMEMYLISILPLYTHRIFTGKKKIELRRFFGIRPSPGSLFVVYSSGSVRAIVGEFYAGEVFVGSPDEVAEIALRGETGVSKSDLRYIKGSRTAVGIEIRGARLYRRPVKLEELRTIFPGFQPPLSFRVLREDEPLYVLLIKKLRELS</sequence>
<keyword evidence="2" id="KW-1185">Reference proteome</keyword>
<organism evidence="1 2">
    <name type="scientific">Thermogladius calderae (strain DSM 22663 / VKM B-2946 / 1633)</name>
    <dbReference type="NCBI Taxonomy" id="1184251"/>
    <lineage>
        <taxon>Archaea</taxon>
        <taxon>Thermoproteota</taxon>
        <taxon>Thermoprotei</taxon>
        <taxon>Desulfurococcales</taxon>
        <taxon>Desulfurococcaceae</taxon>
        <taxon>Thermogladius</taxon>
    </lineage>
</organism>
<dbReference type="EMBL" id="CP003531">
    <property type="protein sequence ID" value="AFK50852.1"/>
    <property type="molecule type" value="Genomic_DNA"/>
</dbReference>
<dbReference type="Proteomes" id="UP000005270">
    <property type="component" value="Chromosome"/>
</dbReference>
<dbReference type="KEGG" id="thg:TCELL_0427"/>
<proteinExistence type="predicted"/>
<accession>I3TDL4</accession>
<protein>
    <submittedName>
        <fullName evidence="1">Helix-turn-helix motif protein</fullName>
    </submittedName>
</protein>
<evidence type="ECO:0000313" key="1">
    <source>
        <dbReference type="EMBL" id="AFK50852.1"/>
    </source>
</evidence>
<dbReference type="Gene3D" id="2.30.130.30">
    <property type="entry name" value="Hypothetical protein"/>
    <property type="match status" value="1"/>
</dbReference>
<evidence type="ECO:0000313" key="2">
    <source>
        <dbReference type="Proteomes" id="UP000005270"/>
    </source>
</evidence>